<feature type="domain" description="PAC" evidence="2">
    <location>
        <begin position="255"/>
        <end position="306"/>
    </location>
</feature>
<dbReference type="NCBIfam" id="TIGR00254">
    <property type="entry name" value="GGDEF"/>
    <property type="match status" value="1"/>
</dbReference>
<dbReference type="InterPro" id="IPR035965">
    <property type="entry name" value="PAS-like_dom_sf"/>
</dbReference>
<evidence type="ECO:0000256" key="1">
    <source>
        <dbReference type="SAM" id="Phobius"/>
    </source>
</evidence>
<dbReference type="Gene3D" id="3.30.450.20">
    <property type="entry name" value="PAS domain"/>
    <property type="match status" value="1"/>
</dbReference>
<dbReference type="SMART" id="SM00267">
    <property type="entry name" value="GGDEF"/>
    <property type="match status" value="1"/>
</dbReference>
<dbReference type="AlphaFoldDB" id="A0A919NYP1"/>
<dbReference type="Gene3D" id="3.30.70.270">
    <property type="match status" value="1"/>
</dbReference>
<feature type="transmembrane region" description="Helical" evidence="1">
    <location>
        <begin position="46"/>
        <end position="66"/>
    </location>
</feature>
<keyword evidence="1" id="KW-1133">Transmembrane helix</keyword>
<dbReference type="CDD" id="cd01949">
    <property type="entry name" value="GGDEF"/>
    <property type="match status" value="1"/>
</dbReference>
<dbReference type="InterPro" id="IPR052155">
    <property type="entry name" value="Biofilm_reg_signaling"/>
</dbReference>
<reference evidence="5" key="1">
    <citation type="submission" date="2021-01" db="EMBL/GenBank/DDBJ databases">
        <title>Whole genome shotgun sequence of Actinoplanes tereljensis NBRC 105297.</title>
        <authorList>
            <person name="Komaki H."/>
            <person name="Tamura T."/>
        </authorList>
    </citation>
    <scope>NUCLEOTIDE SEQUENCE</scope>
    <source>
        <strain evidence="5">NBRC 105297</strain>
    </source>
</reference>
<evidence type="ECO:0000259" key="4">
    <source>
        <dbReference type="PROSITE" id="PS50887"/>
    </source>
</evidence>
<dbReference type="InterPro" id="IPR000014">
    <property type="entry name" value="PAS"/>
</dbReference>
<dbReference type="SMART" id="SM00052">
    <property type="entry name" value="EAL"/>
    <property type="match status" value="1"/>
</dbReference>
<dbReference type="NCBIfam" id="TIGR00229">
    <property type="entry name" value="sensory_box"/>
    <property type="match status" value="1"/>
</dbReference>
<dbReference type="FunFam" id="3.30.70.270:FF:000001">
    <property type="entry name" value="Diguanylate cyclase domain protein"/>
    <property type="match status" value="1"/>
</dbReference>
<organism evidence="5 6">
    <name type="scientific">Paractinoplanes tereljensis</name>
    <dbReference type="NCBI Taxonomy" id="571912"/>
    <lineage>
        <taxon>Bacteria</taxon>
        <taxon>Bacillati</taxon>
        <taxon>Actinomycetota</taxon>
        <taxon>Actinomycetes</taxon>
        <taxon>Micromonosporales</taxon>
        <taxon>Micromonosporaceae</taxon>
        <taxon>Paractinoplanes</taxon>
    </lineage>
</organism>
<feature type="transmembrane region" description="Helical" evidence="1">
    <location>
        <begin position="20"/>
        <end position="40"/>
    </location>
</feature>
<dbReference type="InterPro" id="IPR035919">
    <property type="entry name" value="EAL_sf"/>
</dbReference>
<feature type="transmembrane region" description="Helical" evidence="1">
    <location>
        <begin position="124"/>
        <end position="141"/>
    </location>
</feature>
<dbReference type="InterPro" id="IPR000160">
    <property type="entry name" value="GGDEF_dom"/>
</dbReference>
<dbReference type="PROSITE" id="PS50113">
    <property type="entry name" value="PAC"/>
    <property type="match status" value="1"/>
</dbReference>
<dbReference type="CDD" id="cd01948">
    <property type="entry name" value="EAL"/>
    <property type="match status" value="1"/>
</dbReference>
<comment type="caution">
    <text evidence="5">The sequence shown here is derived from an EMBL/GenBank/DDBJ whole genome shotgun (WGS) entry which is preliminary data.</text>
</comment>
<protein>
    <submittedName>
        <fullName evidence="5">Two-component system response regulator</fullName>
    </submittedName>
</protein>
<evidence type="ECO:0000313" key="6">
    <source>
        <dbReference type="Proteomes" id="UP000623608"/>
    </source>
</evidence>
<keyword evidence="1" id="KW-0472">Membrane</keyword>
<evidence type="ECO:0000259" key="3">
    <source>
        <dbReference type="PROSITE" id="PS50883"/>
    </source>
</evidence>
<dbReference type="SUPFAM" id="SSF55073">
    <property type="entry name" value="Nucleotide cyclase"/>
    <property type="match status" value="1"/>
</dbReference>
<proteinExistence type="predicted"/>
<dbReference type="Gene3D" id="3.20.20.450">
    <property type="entry name" value="EAL domain"/>
    <property type="match status" value="1"/>
</dbReference>
<feature type="transmembrane region" description="Helical" evidence="1">
    <location>
        <begin position="78"/>
        <end position="96"/>
    </location>
</feature>
<dbReference type="Pfam" id="PF00990">
    <property type="entry name" value="GGDEF"/>
    <property type="match status" value="1"/>
</dbReference>
<accession>A0A919NYP1</accession>
<dbReference type="InterPro" id="IPR043128">
    <property type="entry name" value="Rev_trsase/Diguanyl_cyclase"/>
</dbReference>
<dbReference type="SUPFAM" id="SSF55785">
    <property type="entry name" value="PYP-like sensor domain (PAS domain)"/>
    <property type="match status" value="1"/>
</dbReference>
<name>A0A919NYP1_9ACTN</name>
<dbReference type="SUPFAM" id="SSF141868">
    <property type="entry name" value="EAL domain-like"/>
    <property type="match status" value="1"/>
</dbReference>
<feature type="transmembrane region" description="Helical" evidence="1">
    <location>
        <begin position="147"/>
        <end position="169"/>
    </location>
</feature>
<dbReference type="InterPro" id="IPR001633">
    <property type="entry name" value="EAL_dom"/>
</dbReference>
<dbReference type="InterPro" id="IPR029787">
    <property type="entry name" value="Nucleotide_cyclase"/>
</dbReference>
<dbReference type="PROSITE" id="PS50887">
    <property type="entry name" value="GGDEF"/>
    <property type="match status" value="1"/>
</dbReference>
<feature type="domain" description="GGDEF" evidence="4">
    <location>
        <begin position="338"/>
        <end position="474"/>
    </location>
</feature>
<dbReference type="PROSITE" id="PS50883">
    <property type="entry name" value="EAL"/>
    <property type="match status" value="1"/>
</dbReference>
<evidence type="ECO:0000259" key="2">
    <source>
        <dbReference type="PROSITE" id="PS50113"/>
    </source>
</evidence>
<keyword evidence="1" id="KW-0812">Transmembrane</keyword>
<dbReference type="InterPro" id="IPR013655">
    <property type="entry name" value="PAS_fold_3"/>
</dbReference>
<dbReference type="PANTHER" id="PTHR44757">
    <property type="entry name" value="DIGUANYLATE CYCLASE DGCP"/>
    <property type="match status" value="1"/>
</dbReference>
<gene>
    <name evidence="5" type="ORF">Ate02nite_94000</name>
</gene>
<dbReference type="PANTHER" id="PTHR44757:SF2">
    <property type="entry name" value="BIOFILM ARCHITECTURE MAINTENANCE PROTEIN MBAA"/>
    <property type="match status" value="1"/>
</dbReference>
<dbReference type="EMBL" id="BOMY01000063">
    <property type="protein sequence ID" value="GIF26670.1"/>
    <property type="molecule type" value="Genomic_DNA"/>
</dbReference>
<dbReference type="Pfam" id="PF00563">
    <property type="entry name" value="EAL"/>
    <property type="match status" value="1"/>
</dbReference>
<dbReference type="CDD" id="cd00130">
    <property type="entry name" value="PAS"/>
    <property type="match status" value="1"/>
</dbReference>
<dbReference type="Proteomes" id="UP000623608">
    <property type="component" value="Unassembled WGS sequence"/>
</dbReference>
<feature type="domain" description="EAL" evidence="3">
    <location>
        <begin position="483"/>
        <end position="739"/>
    </location>
</feature>
<dbReference type="Pfam" id="PF08447">
    <property type="entry name" value="PAS_3"/>
    <property type="match status" value="1"/>
</dbReference>
<dbReference type="InterPro" id="IPR000700">
    <property type="entry name" value="PAS-assoc_C"/>
</dbReference>
<evidence type="ECO:0000313" key="5">
    <source>
        <dbReference type="EMBL" id="GIF26670.1"/>
    </source>
</evidence>
<sequence>MRWADAETGRVSHLSRQIRLNLWVYAALTVMGLIRVHFAWPQGRQWAMIPLGLALLILVGSHLLNWEELTRRSWMRTAVVASYWAAMLAHLLFCLPDPDPELMFPVGAVMITVAAATTIGSRLGISLGVGALVAYVPLVLVQPELDLPLSTSIAAVIGGVAGLCVLTANNRRHHLNQRRAAERRTVALMENGSDAVLAIGDHQVRYASTSTGRILGRDAATLSVEDLADMTHPDEAERVSEWLEGLRTKGQGATGVLESRTRHKDGTWMDVEVTATNHLDDPDIQAIILSVRDVSTQKALRAELTRQAFEDAVTGLPNRVLLIDRIITAVRRHARTSGRVSLLLIDLDDFKKINDTRGHMAGDDFLRTVAQRMAKVVRPSDTLARLGGDEFAVFVEELDDIGLHTLAERLLAEIKTPVRLGTSDLIGTASIGIATLKSTQDADLDAAHELMRDADLAMYAAKAGGRDRIAVFDPSMYTAAVQEAEGRTDLERGLAANEFVVNYQPIVDLPSGKLVGVEALARWQHPERGLVAPDAFIAQAERTGLIVALGAHILRVACFEVARWQRDIPGAENVRVSINLSARQFQEKDLVDTVRSALTDSGINPGLVVLEITESLLMQDVDATVVTLHELRDLGVRIAIDDFGTGYSSLSYLRRFPIDILKIDKAFIDGITIDSDDATLAEAVVGLGKALRLSTVAEGIEHIDQQSMLSDLGVTYGQGYLFAKPGTADEIAEMVREHYGPDYD</sequence>
<keyword evidence="6" id="KW-1185">Reference proteome</keyword>